<accession>A0A7N2L2T2</accession>
<dbReference type="EnsemblPlants" id="QL02p096342:mrna">
    <property type="protein sequence ID" value="QL02p096342:mrna"/>
    <property type="gene ID" value="QL02p096342"/>
</dbReference>
<reference evidence="3" key="1">
    <citation type="journal article" date="2016" name="G3 (Bethesda)">
        <title>First Draft Assembly and Annotation of the Genome of a California Endemic Oak Quercus lobata Nee (Fagaceae).</title>
        <authorList>
            <person name="Sork V.L."/>
            <person name="Fitz-Gibbon S.T."/>
            <person name="Puiu D."/>
            <person name="Crepeau M."/>
            <person name="Gugger P.F."/>
            <person name="Sherman R."/>
            <person name="Stevens K."/>
            <person name="Langley C.H."/>
            <person name="Pellegrini M."/>
            <person name="Salzberg S.L."/>
        </authorList>
    </citation>
    <scope>NUCLEOTIDE SEQUENCE [LARGE SCALE GENOMIC DNA]</scope>
    <source>
        <strain evidence="3">cv. SW786</strain>
    </source>
</reference>
<dbReference type="PANTHER" id="PTHR34836">
    <property type="entry name" value="OS06G0188250 PROTEIN"/>
    <property type="match status" value="1"/>
</dbReference>
<protein>
    <submittedName>
        <fullName evidence="2">Uncharacterized protein</fullName>
    </submittedName>
</protein>
<feature type="signal peptide" evidence="1">
    <location>
        <begin position="1"/>
        <end position="23"/>
    </location>
</feature>
<proteinExistence type="predicted"/>
<feature type="chain" id="PRO_5029863284" evidence="1">
    <location>
        <begin position="24"/>
        <end position="94"/>
    </location>
</feature>
<organism evidence="2 3">
    <name type="scientific">Quercus lobata</name>
    <name type="common">Valley oak</name>
    <dbReference type="NCBI Taxonomy" id="97700"/>
    <lineage>
        <taxon>Eukaryota</taxon>
        <taxon>Viridiplantae</taxon>
        <taxon>Streptophyta</taxon>
        <taxon>Embryophyta</taxon>
        <taxon>Tracheophyta</taxon>
        <taxon>Spermatophyta</taxon>
        <taxon>Magnoliopsida</taxon>
        <taxon>eudicotyledons</taxon>
        <taxon>Gunneridae</taxon>
        <taxon>Pentapetalae</taxon>
        <taxon>rosids</taxon>
        <taxon>fabids</taxon>
        <taxon>Fagales</taxon>
        <taxon>Fagaceae</taxon>
        <taxon>Quercus</taxon>
    </lineage>
</organism>
<dbReference type="InterPro" id="IPR015683">
    <property type="entry name" value="Ionotropic_Glu_rcpt"/>
</dbReference>
<evidence type="ECO:0000313" key="3">
    <source>
        <dbReference type="Proteomes" id="UP000594261"/>
    </source>
</evidence>
<keyword evidence="1" id="KW-0732">Signal</keyword>
<dbReference type="InParanoid" id="A0A7N2L2T2"/>
<dbReference type="PANTHER" id="PTHR34836:SF7">
    <property type="entry name" value="RECEPTOR LIGAND BINDING REGION DOMAIN-CONTAINING PROTEIN"/>
    <property type="match status" value="1"/>
</dbReference>
<keyword evidence="3" id="KW-1185">Reference proteome</keyword>
<dbReference type="AlphaFoldDB" id="A0A7N2L2T2"/>
<dbReference type="Gramene" id="QL02p096342:mrna">
    <property type="protein sequence ID" value="QL02p096342:mrna"/>
    <property type="gene ID" value="QL02p096342"/>
</dbReference>
<name>A0A7N2L2T2_QUELO</name>
<evidence type="ECO:0000313" key="2">
    <source>
        <dbReference type="EnsemblPlants" id="QL02p096342:mrna"/>
    </source>
</evidence>
<reference evidence="2" key="2">
    <citation type="submission" date="2021-01" db="UniProtKB">
        <authorList>
            <consortium name="EnsemblPlants"/>
        </authorList>
    </citation>
    <scope>IDENTIFICATION</scope>
</reference>
<dbReference type="Proteomes" id="UP000594261">
    <property type="component" value="Chromosome 2"/>
</dbReference>
<evidence type="ECO:0000256" key="1">
    <source>
        <dbReference type="SAM" id="SignalP"/>
    </source>
</evidence>
<sequence>MAKQKRLFSKFLSFLLLSLSLWGHEPLMAKEVIPISVVLDLQSQVGRIGERYMTMALSDFYAVNDNYRTRLAFFTKDSRDDIIAAASAVWFSLS</sequence>